<gene>
    <name evidence="2" type="ORF">Sjap_013838</name>
</gene>
<evidence type="ECO:0000313" key="2">
    <source>
        <dbReference type="EMBL" id="KAK9124236.1"/>
    </source>
</evidence>
<keyword evidence="3" id="KW-1185">Reference proteome</keyword>
<evidence type="ECO:0000313" key="3">
    <source>
        <dbReference type="Proteomes" id="UP001417504"/>
    </source>
</evidence>
<evidence type="ECO:0000256" key="1">
    <source>
        <dbReference type="SAM" id="MobiDB-lite"/>
    </source>
</evidence>
<comment type="caution">
    <text evidence="2">The sequence shown here is derived from an EMBL/GenBank/DDBJ whole genome shotgun (WGS) entry which is preliminary data.</text>
</comment>
<name>A0AAP0IYN3_9MAGN</name>
<reference evidence="2 3" key="1">
    <citation type="submission" date="2024-01" db="EMBL/GenBank/DDBJ databases">
        <title>Genome assemblies of Stephania.</title>
        <authorList>
            <person name="Yang L."/>
        </authorList>
    </citation>
    <scope>NUCLEOTIDE SEQUENCE [LARGE SCALE GENOMIC DNA]</scope>
    <source>
        <strain evidence="2">QJT</strain>
        <tissue evidence="2">Leaf</tissue>
    </source>
</reference>
<sequence>MIVTNSRQSTRPRRSSAAAPPGQQPTVSIKTNKTRVVLWDPAAVVHLYNSWKLTLSDDDVNVRLDRARNWFPKLATAQSDNELLRLVTTSRGVWDILKTWQHELGCRKTLEAPSAGDIARYAVEPVSHDVSHCVQTGEGFKSDALYDAARDFPTS</sequence>
<dbReference type="EMBL" id="JBBNAE010000005">
    <property type="protein sequence ID" value="KAK9124236.1"/>
    <property type="molecule type" value="Genomic_DNA"/>
</dbReference>
<accession>A0AAP0IYN3</accession>
<protein>
    <submittedName>
        <fullName evidence="2">Uncharacterized protein</fullName>
    </submittedName>
</protein>
<dbReference type="Proteomes" id="UP001417504">
    <property type="component" value="Unassembled WGS sequence"/>
</dbReference>
<dbReference type="AlphaFoldDB" id="A0AAP0IYN3"/>
<organism evidence="2 3">
    <name type="scientific">Stephania japonica</name>
    <dbReference type="NCBI Taxonomy" id="461633"/>
    <lineage>
        <taxon>Eukaryota</taxon>
        <taxon>Viridiplantae</taxon>
        <taxon>Streptophyta</taxon>
        <taxon>Embryophyta</taxon>
        <taxon>Tracheophyta</taxon>
        <taxon>Spermatophyta</taxon>
        <taxon>Magnoliopsida</taxon>
        <taxon>Ranunculales</taxon>
        <taxon>Menispermaceae</taxon>
        <taxon>Menispermoideae</taxon>
        <taxon>Cissampelideae</taxon>
        <taxon>Stephania</taxon>
    </lineage>
</organism>
<proteinExistence type="predicted"/>
<feature type="region of interest" description="Disordered" evidence="1">
    <location>
        <begin position="1"/>
        <end position="27"/>
    </location>
</feature>